<evidence type="ECO:0000313" key="10">
    <source>
        <dbReference type="EMBL" id="CEA15908.1"/>
    </source>
</evidence>
<dbReference type="Gene3D" id="3.30.565.10">
    <property type="entry name" value="Histidine kinase-like ATPase, C-terminal domain"/>
    <property type="match status" value="1"/>
</dbReference>
<dbReference type="EC" id="2.7.13.3" evidence="2"/>
<keyword evidence="7" id="KW-0175">Coiled coil</keyword>
<keyword evidence="6" id="KW-0902">Two-component regulatory system</keyword>
<dbReference type="InterPro" id="IPR036890">
    <property type="entry name" value="HATPase_C_sf"/>
</dbReference>
<keyword evidence="8" id="KW-1133">Transmembrane helix</keyword>
<dbReference type="InterPro" id="IPR005467">
    <property type="entry name" value="His_kinase_dom"/>
</dbReference>
<feature type="transmembrane region" description="Helical" evidence="8">
    <location>
        <begin position="12"/>
        <end position="29"/>
    </location>
</feature>
<dbReference type="STRING" id="1562970.ING2E5B_1156"/>
<dbReference type="InterPro" id="IPR003661">
    <property type="entry name" value="HisK_dim/P_dom"/>
</dbReference>
<dbReference type="InterPro" id="IPR004358">
    <property type="entry name" value="Sig_transdc_His_kin-like_C"/>
</dbReference>
<dbReference type="SUPFAM" id="SSF47384">
    <property type="entry name" value="Homodimeric domain of signal transducing histidine kinase"/>
    <property type="match status" value="1"/>
</dbReference>
<evidence type="ECO:0000256" key="5">
    <source>
        <dbReference type="ARBA" id="ARBA00022777"/>
    </source>
</evidence>
<keyword evidence="11" id="KW-1185">Reference proteome</keyword>
<name>A0A098C0G6_9BACT</name>
<dbReference type="CDD" id="cd00082">
    <property type="entry name" value="HisKA"/>
    <property type="match status" value="1"/>
</dbReference>
<dbReference type="SUPFAM" id="SSF55874">
    <property type="entry name" value="ATPase domain of HSP90 chaperone/DNA topoisomerase II/histidine kinase"/>
    <property type="match status" value="1"/>
</dbReference>
<evidence type="ECO:0000256" key="4">
    <source>
        <dbReference type="ARBA" id="ARBA00022679"/>
    </source>
</evidence>
<evidence type="ECO:0000256" key="7">
    <source>
        <dbReference type="SAM" id="Coils"/>
    </source>
</evidence>
<dbReference type="OrthoDB" id="9813151at2"/>
<dbReference type="KEGG" id="pbt:ING2E5B_1156"/>
<dbReference type="PRINTS" id="PR00344">
    <property type="entry name" value="BCTRLSENSOR"/>
</dbReference>
<keyword evidence="5" id="KW-0418">Kinase</keyword>
<evidence type="ECO:0000256" key="2">
    <source>
        <dbReference type="ARBA" id="ARBA00012438"/>
    </source>
</evidence>
<organism evidence="10 11">
    <name type="scientific">Fermentimonas caenicola</name>
    <dbReference type="NCBI Taxonomy" id="1562970"/>
    <lineage>
        <taxon>Bacteria</taxon>
        <taxon>Pseudomonadati</taxon>
        <taxon>Bacteroidota</taxon>
        <taxon>Bacteroidia</taxon>
        <taxon>Bacteroidales</taxon>
        <taxon>Dysgonomonadaceae</taxon>
        <taxon>Fermentimonas</taxon>
    </lineage>
</organism>
<evidence type="ECO:0000256" key="8">
    <source>
        <dbReference type="SAM" id="Phobius"/>
    </source>
</evidence>
<dbReference type="PATRIC" id="fig|1562970.3.peg.1144"/>
<dbReference type="GO" id="GO:0004721">
    <property type="term" value="F:phosphoprotein phosphatase activity"/>
    <property type="evidence" value="ECO:0007669"/>
    <property type="project" value="TreeGrafter"/>
</dbReference>
<feature type="coiled-coil region" evidence="7">
    <location>
        <begin position="225"/>
        <end position="252"/>
    </location>
</feature>
<evidence type="ECO:0000256" key="6">
    <source>
        <dbReference type="ARBA" id="ARBA00023012"/>
    </source>
</evidence>
<keyword evidence="8" id="KW-0472">Membrane</keyword>
<dbReference type="SMART" id="SM00388">
    <property type="entry name" value="HisKA"/>
    <property type="match status" value="1"/>
</dbReference>
<keyword evidence="3" id="KW-0597">Phosphoprotein</keyword>
<dbReference type="HOGENOM" id="CLU_000445_89_2_10"/>
<evidence type="ECO:0000256" key="3">
    <source>
        <dbReference type="ARBA" id="ARBA00022553"/>
    </source>
</evidence>
<gene>
    <name evidence="10" type="ORF">ING2E5B_1156</name>
</gene>
<dbReference type="InterPro" id="IPR036097">
    <property type="entry name" value="HisK_dim/P_sf"/>
</dbReference>
<proteinExistence type="predicted"/>
<dbReference type="CDD" id="cd00075">
    <property type="entry name" value="HATPase"/>
    <property type="match status" value="1"/>
</dbReference>
<dbReference type="SMART" id="SM00387">
    <property type="entry name" value="HATPase_c"/>
    <property type="match status" value="1"/>
</dbReference>
<protein>
    <recommendedName>
        <fullName evidence="2">histidine kinase</fullName>
        <ecNumber evidence="2">2.7.13.3</ecNumber>
    </recommendedName>
</protein>
<dbReference type="Pfam" id="PF00512">
    <property type="entry name" value="HisKA"/>
    <property type="match status" value="1"/>
</dbReference>
<comment type="catalytic activity">
    <reaction evidence="1">
        <text>ATP + protein L-histidine = ADP + protein N-phospho-L-histidine.</text>
        <dbReference type="EC" id="2.7.13.3"/>
    </reaction>
</comment>
<evidence type="ECO:0000313" key="11">
    <source>
        <dbReference type="Proteomes" id="UP000032417"/>
    </source>
</evidence>
<dbReference type="Proteomes" id="UP000032417">
    <property type="component" value="Chromosome 1"/>
</dbReference>
<dbReference type="PANTHER" id="PTHR45453">
    <property type="entry name" value="PHOSPHATE REGULON SENSOR PROTEIN PHOR"/>
    <property type="match status" value="1"/>
</dbReference>
<dbReference type="PANTHER" id="PTHR45453:SF1">
    <property type="entry name" value="PHOSPHATE REGULON SENSOR PROTEIN PHOR"/>
    <property type="match status" value="1"/>
</dbReference>
<dbReference type="EMBL" id="LN515532">
    <property type="protein sequence ID" value="CEA15908.1"/>
    <property type="molecule type" value="Genomic_DNA"/>
</dbReference>
<dbReference type="Pfam" id="PF02518">
    <property type="entry name" value="HATPase_c"/>
    <property type="match status" value="1"/>
</dbReference>
<dbReference type="Gene3D" id="1.10.287.130">
    <property type="match status" value="1"/>
</dbReference>
<dbReference type="AlphaFoldDB" id="A0A098C0G6"/>
<dbReference type="GO" id="GO:0005886">
    <property type="term" value="C:plasma membrane"/>
    <property type="evidence" value="ECO:0007669"/>
    <property type="project" value="TreeGrafter"/>
</dbReference>
<evidence type="ECO:0000256" key="1">
    <source>
        <dbReference type="ARBA" id="ARBA00000085"/>
    </source>
</evidence>
<dbReference type="GO" id="GO:0000155">
    <property type="term" value="F:phosphorelay sensor kinase activity"/>
    <property type="evidence" value="ECO:0007669"/>
    <property type="project" value="InterPro"/>
</dbReference>
<evidence type="ECO:0000259" key="9">
    <source>
        <dbReference type="PROSITE" id="PS50109"/>
    </source>
</evidence>
<accession>A0A098C0G6</accession>
<dbReference type="InterPro" id="IPR050351">
    <property type="entry name" value="BphY/WalK/GraS-like"/>
</dbReference>
<dbReference type="InterPro" id="IPR003594">
    <property type="entry name" value="HATPase_dom"/>
</dbReference>
<feature type="domain" description="Histidine kinase" evidence="9">
    <location>
        <begin position="363"/>
        <end position="585"/>
    </location>
</feature>
<keyword evidence="8" id="KW-0812">Transmembrane</keyword>
<sequence length="586" mass="68870">MNRRISFKRRIIIYFSLIIAVFTVGIIHFEQKQIIKERTRSLELTLENNADIVYKYIKNNSVSPELDAELVEQQLQYMQPELRLTIIDWQGKVLYDNQVDVELMENHIKRPEIQKTITFGEGSNIRMSESNDIKYLYYSKKYDDSVFIRMALPYDMKLQTFINSENSFIYFILLFLIACVLMMYYYANRFTKSMRELREFSLSLKKGKPIPEDFKFTDDEVGEVSADIVENYNLLQENRKKLEREREKLLQHFQLSEEGIAIFSENRKKLYANSHFLQYLNNILDKPTLEVEQLFSDPSFKDIVEFLNNKSRKNNLYTRRFEKSGKQFNVRVIVFDDNNFELYISDITKSEKTRLLKQEMTNNIAHELRTPVTSIRGYLETILSLHKNQDAEGNKRIQNFLERAYAQTIRLSELIQDISLLTKIEEATDRFELESVNIKELLSELKSDLTVDLNEKQDNFIINVADDIVINGSRTLLYSIFRNLAENSITYGGENINISVSCSNESDDAYYFEYYDTGVGIEEKFLPRIFERFYRINEGRTRNDGGSGLGLSIVKNAILFHKGNIIVKNRPEGGLYFLITLPKRVK</sequence>
<dbReference type="PROSITE" id="PS50109">
    <property type="entry name" value="HIS_KIN"/>
    <property type="match status" value="1"/>
</dbReference>
<dbReference type="GO" id="GO:0016036">
    <property type="term" value="P:cellular response to phosphate starvation"/>
    <property type="evidence" value="ECO:0007669"/>
    <property type="project" value="TreeGrafter"/>
</dbReference>
<reference evidence="10 11" key="1">
    <citation type="submission" date="2014-08" db="EMBL/GenBank/DDBJ databases">
        <authorList>
            <person name="Wibberg D."/>
        </authorList>
    </citation>
    <scope>NUCLEOTIDE SEQUENCE [LARGE SCALE GENOMIC DNA]</scope>
    <source>
        <strain evidence="11">ING2-E5B</strain>
    </source>
</reference>
<feature type="transmembrane region" description="Helical" evidence="8">
    <location>
        <begin position="168"/>
        <end position="187"/>
    </location>
</feature>
<keyword evidence="4" id="KW-0808">Transferase</keyword>